<evidence type="ECO:0000313" key="2">
    <source>
        <dbReference type="EMBL" id="NMM47618.1"/>
    </source>
</evidence>
<keyword evidence="1" id="KW-1133">Transmembrane helix</keyword>
<evidence type="ECO:0000313" key="3">
    <source>
        <dbReference type="Proteomes" id="UP000559010"/>
    </source>
</evidence>
<reference evidence="2 3" key="1">
    <citation type="submission" date="2020-04" db="EMBL/GenBank/DDBJ databases">
        <title>Flammeovirgaceae bacterium KN852 isolated from deep sea.</title>
        <authorList>
            <person name="Zhang D.-C."/>
        </authorList>
    </citation>
    <scope>NUCLEOTIDE SEQUENCE [LARGE SCALE GENOMIC DNA]</scope>
    <source>
        <strain evidence="2 3">KN852</strain>
    </source>
</reference>
<dbReference type="Proteomes" id="UP000559010">
    <property type="component" value="Unassembled WGS sequence"/>
</dbReference>
<evidence type="ECO:0000256" key="1">
    <source>
        <dbReference type="SAM" id="Phobius"/>
    </source>
</evidence>
<accession>A0A848IWS3</accession>
<feature type="transmembrane region" description="Helical" evidence="1">
    <location>
        <begin position="300"/>
        <end position="320"/>
    </location>
</feature>
<keyword evidence="1" id="KW-0472">Membrane</keyword>
<keyword evidence="3" id="KW-1185">Reference proteome</keyword>
<dbReference type="RefSeq" id="WP_169678238.1">
    <property type="nucleotide sequence ID" value="NZ_JABBNU010000002.1"/>
</dbReference>
<sequence>MINSEEQNKCLDCIHADHINYDEFNCLKNVPLEKRSNCNSHQSAQGNRELKDSFILSGQFNKEFEIEKDNSVTAEKQKQNNFKPVILESTDELKSKELDHRIYIKKRTPIYSNPNLYNKVMELEAGQLQKFDREVIRNSNELLRTSINGSKHYIVKDLNRFDICRQCMSKGEHLDIILMSHEEFDNNIIKVESGKKKVEDKYKDEITSLIEYNLNTINIRVVDKIEKDFSKLSFVNFLVLKNDVKDIQIGKLSPESKFYITKDTKYKNVYKVVTTEGLEGIIINHPDAYLEIDDPLSKTITVLSFLATIAIGITLMITVLSETGYFVFIAFGFVIIGFLVRFLVALPIYLLVNRICKYF</sequence>
<protein>
    <submittedName>
        <fullName evidence="2">DUF2207 domain-containing protein</fullName>
    </submittedName>
</protein>
<dbReference type="AlphaFoldDB" id="A0A848IWS3"/>
<dbReference type="EMBL" id="JABBNU010000002">
    <property type="protein sequence ID" value="NMM47618.1"/>
    <property type="molecule type" value="Genomic_DNA"/>
</dbReference>
<organism evidence="2 3">
    <name type="scientific">Marinigracilibium pacificum</name>
    <dbReference type="NCBI Taxonomy" id="2729599"/>
    <lineage>
        <taxon>Bacteria</taxon>
        <taxon>Pseudomonadati</taxon>
        <taxon>Bacteroidota</taxon>
        <taxon>Cytophagia</taxon>
        <taxon>Cytophagales</taxon>
        <taxon>Flammeovirgaceae</taxon>
        <taxon>Marinigracilibium</taxon>
    </lineage>
</organism>
<comment type="caution">
    <text evidence="2">The sequence shown here is derived from an EMBL/GenBank/DDBJ whole genome shotgun (WGS) entry which is preliminary data.</text>
</comment>
<name>A0A848IWS3_9BACT</name>
<feature type="transmembrane region" description="Helical" evidence="1">
    <location>
        <begin position="326"/>
        <end position="352"/>
    </location>
</feature>
<gene>
    <name evidence="2" type="ORF">HH304_04340</name>
</gene>
<proteinExistence type="predicted"/>
<keyword evidence="1" id="KW-0812">Transmembrane</keyword>